<proteinExistence type="predicted"/>
<protein>
    <submittedName>
        <fullName evidence="1">Uncharacterized protein</fullName>
    </submittedName>
</protein>
<dbReference type="Proteomes" id="UP000514509">
    <property type="component" value="Chromosome"/>
</dbReference>
<accession>A0A7L7LCI9</accession>
<organism evidence="1 2">
    <name type="scientific">Adhaeribacter radiodurans</name>
    <dbReference type="NCBI Taxonomy" id="2745197"/>
    <lineage>
        <taxon>Bacteria</taxon>
        <taxon>Pseudomonadati</taxon>
        <taxon>Bacteroidota</taxon>
        <taxon>Cytophagia</taxon>
        <taxon>Cytophagales</taxon>
        <taxon>Hymenobacteraceae</taxon>
        <taxon>Adhaeribacter</taxon>
    </lineage>
</organism>
<dbReference type="AlphaFoldDB" id="A0A7L7LCI9"/>
<name>A0A7L7LCI9_9BACT</name>
<dbReference type="KEGG" id="add:HUW48_22155"/>
<reference evidence="1 2" key="1">
    <citation type="submission" date="2020-08" db="EMBL/GenBank/DDBJ databases">
        <title>Adhaeribacter dokdonensis sp. nov., isolated from the rhizosphere of Elymus tsukushiensis, a plant native to the Dokdo Islands, Republic of Korea.</title>
        <authorList>
            <person name="Ghim S.Y."/>
        </authorList>
    </citation>
    <scope>NUCLEOTIDE SEQUENCE [LARGE SCALE GENOMIC DNA]</scope>
    <source>
        <strain evidence="1 2">KUDC8001</strain>
    </source>
</reference>
<sequence>MTNLLTANSKKTGKTVKNNWLFAPENEMISAGSGWNEGYQPSNKFLYFSEATSTLPEKELKNRVSLIN</sequence>
<evidence type="ECO:0000313" key="1">
    <source>
        <dbReference type="EMBL" id="QMU30558.1"/>
    </source>
</evidence>
<evidence type="ECO:0000313" key="2">
    <source>
        <dbReference type="Proteomes" id="UP000514509"/>
    </source>
</evidence>
<dbReference type="RefSeq" id="WP_182413004.1">
    <property type="nucleotide sequence ID" value="NZ_CP055153.1"/>
</dbReference>
<gene>
    <name evidence="1" type="ORF">HUW48_22155</name>
</gene>
<dbReference type="EMBL" id="CP055153">
    <property type="protein sequence ID" value="QMU30558.1"/>
    <property type="molecule type" value="Genomic_DNA"/>
</dbReference>
<keyword evidence="2" id="KW-1185">Reference proteome</keyword>